<name>A0ABW0S0S8_9BURK</name>
<accession>A0ABW0S0S8</accession>
<evidence type="ECO:0000313" key="3">
    <source>
        <dbReference type="EMBL" id="MFC5550104.1"/>
    </source>
</evidence>
<feature type="signal peptide" evidence="1">
    <location>
        <begin position="1"/>
        <end position="21"/>
    </location>
</feature>
<evidence type="ECO:0000313" key="4">
    <source>
        <dbReference type="Proteomes" id="UP001596086"/>
    </source>
</evidence>
<keyword evidence="1" id="KW-0732">Signal</keyword>
<evidence type="ECO:0000259" key="2">
    <source>
        <dbReference type="Pfam" id="PF10988"/>
    </source>
</evidence>
<evidence type="ECO:0000256" key="1">
    <source>
        <dbReference type="SAM" id="SignalP"/>
    </source>
</evidence>
<reference evidence="4" key="1">
    <citation type="journal article" date="2019" name="Int. J. Syst. Evol. Microbiol.">
        <title>The Global Catalogue of Microorganisms (GCM) 10K type strain sequencing project: providing services to taxonomists for standard genome sequencing and annotation.</title>
        <authorList>
            <consortium name="The Broad Institute Genomics Platform"/>
            <consortium name="The Broad Institute Genome Sequencing Center for Infectious Disease"/>
            <person name="Wu L."/>
            <person name="Ma J."/>
        </authorList>
    </citation>
    <scope>NUCLEOTIDE SEQUENCE [LARGE SCALE GENOMIC DNA]</scope>
    <source>
        <strain evidence="4">CGMCC 4.5798</strain>
    </source>
</reference>
<dbReference type="PANTHER" id="PTHR39200">
    <property type="entry name" value="HYPOTHETICAL EXPORTED PROTEIN"/>
    <property type="match status" value="1"/>
</dbReference>
<protein>
    <submittedName>
        <fullName evidence="3">Head GIN domain-containing protein</fullName>
    </submittedName>
</protein>
<dbReference type="InterPro" id="IPR021255">
    <property type="entry name" value="DUF2807"/>
</dbReference>
<dbReference type="EMBL" id="JBHSMZ010000012">
    <property type="protein sequence ID" value="MFC5550104.1"/>
    <property type="molecule type" value="Genomic_DNA"/>
</dbReference>
<dbReference type="Gene3D" id="2.160.20.120">
    <property type="match status" value="1"/>
</dbReference>
<proteinExistence type="predicted"/>
<dbReference type="RefSeq" id="WP_379772221.1">
    <property type="nucleotide sequence ID" value="NZ_JBHSMZ010000012.1"/>
</dbReference>
<dbReference type="Pfam" id="PF10988">
    <property type="entry name" value="DUF2807"/>
    <property type="match status" value="1"/>
</dbReference>
<keyword evidence="4" id="KW-1185">Reference proteome</keyword>
<dbReference type="PANTHER" id="PTHR39200:SF1">
    <property type="entry name" value="AUTO-TRANSPORTER ADHESIN HEAD GIN DOMAIN-CONTAINING PROTEIN-RELATED"/>
    <property type="match status" value="1"/>
</dbReference>
<sequence length="287" mass="29371">MRTLLAIACLAALGGCAIVVAPGADGDYTVRTPFNGNTIEGDGIAAHEQRSVGTVNGLDVNGAIVVDVRVGPATSLVVEADSNLLPLIRTDVRGDTLNIHTDRSYRSRNPVHVIYTVPRLTDLHQNGSGRIAVEGLSGSPLTVRRNGSGMVSLSGQVASLEVDNNGSGSVDASRLQSASAKLAMSGSGRLEVGQVRGDYAIVNLNGSGQLHVSGTVRSLTARSNGSGHLDLAKLTSDQADLSSSGSGGITANVRQSLIAQNGGSGGIRVYGNPGQRSVSGNHVQMLN</sequence>
<organism evidence="3 4">
    <name type="scientific">Massilia aerilata</name>
    <dbReference type="NCBI Taxonomy" id="453817"/>
    <lineage>
        <taxon>Bacteria</taxon>
        <taxon>Pseudomonadati</taxon>
        <taxon>Pseudomonadota</taxon>
        <taxon>Betaproteobacteria</taxon>
        <taxon>Burkholderiales</taxon>
        <taxon>Oxalobacteraceae</taxon>
        <taxon>Telluria group</taxon>
        <taxon>Massilia</taxon>
    </lineage>
</organism>
<dbReference type="PROSITE" id="PS51257">
    <property type="entry name" value="PROKAR_LIPOPROTEIN"/>
    <property type="match status" value="1"/>
</dbReference>
<feature type="chain" id="PRO_5045967594" evidence="1">
    <location>
        <begin position="22"/>
        <end position="287"/>
    </location>
</feature>
<comment type="caution">
    <text evidence="3">The sequence shown here is derived from an EMBL/GenBank/DDBJ whole genome shotgun (WGS) entry which is preliminary data.</text>
</comment>
<dbReference type="Proteomes" id="UP001596086">
    <property type="component" value="Unassembled WGS sequence"/>
</dbReference>
<gene>
    <name evidence="3" type="ORF">ACFPO9_16440</name>
</gene>
<feature type="domain" description="Putative auto-transporter adhesin head GIN" evidence="2">
    <location>
        <begin position="57"/>
        <end position="192"/>
    </location>
</feature>